<evidence type="ECO:0000256" key="6">
    <source>
        <dbReference type="ARBA" id="ARBA00023136"/>
    </source>
</evidence>
<comment type="subcellular location">
    <subcellularLocation>
        <location evidence="1">Cell membrane</location>
        <topology evidence="1">Multi-pass membrane protein</topology>
    </subcellularLocation>
</comment>
<keyword evidence="4 7" id="KW-0812">Transmembrane</keyword>
<feature type="transmembrane region" description="Helical" evidence="7">
    <location>
        <begin position="138"/>
        <end position="159"/>
    </location>
</feature>
<comment type="caution">
    <text evidence="9">The sequence shown here is derived from an EMBL/GenBank/DDBJ whole genome shotgun (WGS) entry which is preliminary data.</text>
</comment>
<dbReference type="Proteomes" id="UP001344906">
    <property type="component" value="Unassembled WGS sequence"/>
</dbReference>
<feature type="transmembrane region" description="Helical" evidence="7">
    <location>
        <begin position="359"/>
        <end position="382"/>
    </location>
</feature>
<feature type="domain" description="Major facilitator superfamily (MFS) profile" evidence="8">
    <location>
        <begin position="10"/>
        <end position="464"/>
    </location>
</feature>
<feature type="transmembrane region" description="Helical" evidence="7">
    <location>
        <begin position="441"/>
        <end position="460"/>
    </location>
</feature>
<dbReference type="SUPFAM" id="SSF103473">
    <property type="entry name" value="MFS general substrate transporter"/>
    <property type="match status" value="1"/>
</dbReference>
<evidence type="ECO:0000256" key="5">
    <source>
        <dbReference type="ARBA" id="ARBA00022989"/>
    </source>
</evidence>
<dbReference type="CDD" id="cd17321">
    <property type="entry name" value="MFS_MMR_MDR_like"/>
    <property type="match status" value="1"/>
</dbReference>
<dbReference type="Gene3D" id="1.20.1720.10">
    <property type="entry name" value="Multidrug resistance protein D"/>
    <property type="match status" value="1"/>
</dbReference>
<evidence type="ECO:0000259" key="8">
    <source>
        <dbReference type="PROSITE" id="PS50850"/>
    </source>
</evidence>
<proteinExistence type="predicted"/>
<dbReference type="InterPro" id="IPR005829">
    <property type="entry name" value="Sugar_transporter_CS"/>
</dbReference>
<dbReference type="Pfam" id="PF07690">
    <property type="entry name" value="MFS_1"/>
    <property type="match status" value="1"/>
</dbReference>
<dbReference type="InterPro" id="IPR020846">
    <property type="entry name" value="MFS_dom"/>
</dbReference>
<organism evidence="9 10">
    <name type="scientific">Dictyobacter halimunensis</name>
    <dbReference type="NCBI Taxonomy" id="3026934"/>
    <lineage>
        <taxon>Bacteria</taxon>
        <taxon>Bacillati</taxon>
        <taxon>Chloroflexota</taxon>
        <taxon>Ktedonobacteria</taxon>
        <taxon>Ktedonobacterales</taxon>
        <taxon>Dictyobacteraceae</taxon>
        <taxon>Dictyobacter</taxon>
    </lineage>
</organism>
<keyword evidence="3" id="KW-1003">Cell membrane</keyword>
<feature type="transmembrane region" description="Helical" evidence="7">
    <location>
        <begin position="165"/>
        <end position="185"/>
    </location>
</feature>
<dbReference type="PANTHER" id="PTHR42718">
    <property type="entry name" value="MAJOR FACILITATOR SUPERFAMILY MULTIDRUG TRANSPORTER MFSC"/>
    <property type="match status" value="1"/>
</dbReference>
<evidence type="ECO:0000256" key="2">
    <source>
        <dbReference type="ARBA" id="ARBA00022448"/>
    </source>
</evidence>
<evidence type="ECO:0000256" key="1">
    <source>
        <dbReference type="ARBA" id="ARBA00004651"/>
    </source>
</evidence>
<evidence type="ECO:0000313" key="10">
    <source>
        <dbReference type="Proteomes" id="UP001344906"/>
    </source>
</evidence>
<dbReference type="EMBL" id="BSRI01000001">
    <property type="protein sequence ID" value="GLV55313.1"/>
    <property type="molecule type" value="Genomic_DNA"/>
</dbReference>
<dbReference type="PRINTS" id="PR01036">
    <property type="entry name" value="TCRTETB"/>
</dbReference>
<dbReference type="PROSITE" id="PS50850">
    <property type="entry name" value="MFS"/>
    <property type="match status" value="1"/>
</dbReference>
<dbReference type="InterPro" id="IPR036259">
    <property type="entry name" value="MFS_trans_sf"/>
</dbReference>
<keyword evidence="10" id="KW-1185">Reference proteome</keyword>
<accession>A0ABQ6FS70</accession>
<feature type="transmembrane region" description="Helical" evidence="7">
    <location>
        <begin position="197"/>
        <end position="217"/>
    </location>
</feature>
<evidence type="ECO:0000256" key="7">
    <source>
        <dbReference type="SAM" id="Phobius"/>
    </source>
</evidence>
<evidence type="ECO:0000256" key="3">
    <source>
        <dbReference type="ARBA" id="ARBA00022475"/>
    </source>
</evidence>
<gene>
    <name evidence="9" type="ORF">KDH_21600</name>
</gene>
<dbReference type="InterPro" id="IPR011701">
    <property type="entry name" value="MFS"/>
</dbReference>
<name>A0ABQ6FS70_9CHLR</name>
<feature type="transmembrane region" description="Helical" evidence="7">
    <location>
        <begin position="46"/>
        <end position="64"/>
    </location>
</feature>
<dbReference type="NCBIfam" id="TIGR00711">
    <property type="entry name" value="efflux_EmrB"/>
    <property type="match status" value="1"/>
</dbReference>
<keyword evidence="5 7" id="KW-1133">Transmembrane helix</keyword>
<feature type="transmembrane region" description="Helical" evidence="7">
    <location>
        <begin position="330"/>
        <end position="353"/>
    </location>
</feature>
<keyword evidence="6 7" id="KW-0472">Membrane</keyword>
<feature type="transmembrane region" description="Helical" evidence="7">
    <location>
        <begin position="269"/>
        <end position="290"/>
    </location>
</feature>
<dbReference type="PROSITE" id="PS00216">
    <property type="entry name" value="SUGAR_TRANSPORT_1"/>
    <property type="match status" value="1"/>
</dbReference>
<feature type="transmembrane region" description="Helical" evidence="7">
    <location>
        <begin position="403"/>
        <end position="421"/>
    </location>
</feature>
<feature type="transmembrane region" description="Helical" evidence="7">
    <location>
        <begin position="296"/>
        <end position="318"/>
    </location>
</feature>
<feature type="transmembrane region" description="Helical" evidence="7">
    <location>
        <begin position="12"/>
        <end position="34"/>
    </location>
</feature>
<sequence length="498" mass="52471">MVARGQKMAVLALLCMAQFMVVLDFSIVNVALPSMQKDLAMSTQNLQWVVSAYSLTFGGFLLLGGRASDLFGRRRLFLAGLVVFSLASLFGGLAQSESWLIAARAVQGLGASVVAPTSLSLVTSIFAEGPERNKALGVMGAVASTGFAVGAILGGLLTAGPGWRWVMFVNVPVGILACVLTPFFILKSPTPERRPKLDILGALMITVAIVILVYTLARGNDLGWLSWQTWSLLAVVVVLLAAFIWIELRAQDPLVRLNIFRLPVLAGGNLVSLLLPGTFGAIIFILTLFMQQVLHYSAIQTGMAFLPMAAVLLILSNIASRMFSHLSLKLLLVASIVVVGCGQLLFLLISATATYQGALLPGMLVVGLGMGFVFPAITIAATTGVRNEEQGLASGLLNTSQQVGSSVVLAIVTSLATAQTAGLQSQGVDGASALAGGFHVAIWACFACAVCGLLIALFVIREQRPVVAAHEEEPVMTERPFGESTAACLEVENDDVKL</sequence>
<feature type="transmembrane region" description="Helical" evidence="7">
    <location>
        <begin position="229"/>
        <end position="248"/>
    </location>
</feature>
<evidence type="ECO:0000256" key="4">
    <source>
        <dbReference type="ARBA" id="ARBA00022692"/>
    </source>
</evidence>
<dbReference type="RefSeq" id="WP_338249540.1">
    <property type="nucleotide sequence ID" value="NZ_BSRI01000001.1"/>
</dbReference>
<reference evidence="9 10" key="1">
    <citation type="submission" date="2023-02" db="EMBL/GenBank/DDBJ databases">
        <title>Dictyobacter halimunensis sp. nov., a new member of the class Ktedonobacteria from forest soil in a geothermal area.</title>
        <authorList>
            <person name="Rachmania M.K."/>
            <person name="Ningsih F."/>
            <person name="Sakai Y."/>
            <person name="Yabe S."/>
            <person name="Yokota A."/>
            <person name="Sjamsuridzal W."/>
        </authorList>
    </citation>
    <scope>NUCLEOTIDE SEQUENCE [LARGE SCALE GENOMIC DNA]</scope>
    <source>
        <strain evidence="9 10">S3.2.2.5</strain>
    </source>
</reference>
<dbReference type="PANTHER" id="PTHR42718:SF46">
    <property type="entry name" value="BLR6921 PROTEIN"/>
    <property type="match status" value="1"/>
</dbReference>
<feature type="transmembrane region" description="Helical" evidence="7">
    <location>
        <begin position="76"/>
        <end position="94"/>
    </location>
</feature>
<dbReference type="Gene3D" id="1.20.1250.20">
    <property type="entry name" value="MFS general substrate transporter like domains"/>
    <property type="match status" value="1"/>
</dbReference>
<feature type="transmembrane region" description="Helical" evidence="7">
    <location>
        <begin position="106"/>
        <end position="126"/>
    </location>
</feature>
<keyword evidence="2" id="KW-0813">Transport</keyword>
<dbReference type="InterPro" id="IPR004638">
    <property type="entry name" value="EmrB-like"/>
</dbReference>
<evidence type="ECO:0000313" key="9">
    <source>
        <dbReference type="EMBL" id="GLV55313.1"/>
    </source>
</evidence>
<protein>
    <submittedName>
        <fullName evidence="9">MFS transporter</fullName>
    </submittedName>
</protein>